<dbReference type="EMBL" id="QPFP01000023">
    <property type="protein sequence ID" value="TEB30471.1"/>
    <property type="molecule type" value="Genomic_DNA"/>
</dbReference>
<keyword evidence="2" id="KW-1185">Reference proteome</keyword>
<protein>
    <submittedName>
        <fullName evidence="1">Uncharacterized protein</fullName>
    </submittedName>
</protein>
<accession>A0A4Y7T908</accession>
<name>A0A4Y7T908_COPMI</name>
<sequence length="176" mass="18745">MKYYYTSALVQGLENPEYYVAPSYNQESKCEAASITVGDGCKHTPGGFRNAYGFFWYKSWCPYPPPDALSAAGIAPVNSSVTAECTESVAPDVYFIKCAANASAIPIAREVLLDLKRSVDVGPRKASIGGMEGLIDGDTGAVRGEMIKKTQEILAKHGSGLTDAQIAALRVLRSAA</sequence>
<proteinExistence type="predicted"/>
<organism evidence="1 2">
    <name type="scientific">Coprinellus micaceus</name>
    <name type="common">Glistening ink-cap mushroom</name>
    <name type="synonym">Coprinus micaceus</name>
    <dbReference type="NCBI Taxonomy" id="71717"/>
    <lineage>
        <taxon>Eukaryota</taxon>
        <taxon>Fungi</taxon>
        <taxon>Dikarya</taxon>
        <taxon>Basidiomycota</taxon>
        <taxon>Agaricomycotina</taxon>
        <taxon>Agaricomycetes</taxon>
        <taxon>Agaricomycetidae</taxon>
        <taxon>Agaricales</taxon>
        <taxon>Agaricineae</taxon>
        <taxon>Psathyrellaceae</taxon>
        <taxon>Coprinellus</taxon>
    </lineage>
</organism>
<comment type="caution">
    <text evidence="1">The sequence shown here is derived from an EMBL/GenBank/DDBJ whole genome shotgun (WGS) entry which is preliminary data.</text>
</comment>
<gene>
    <name evidence="1" type="ORF">FA13DRAFT_1710473</name>
</gene>
<dbReference type="Proteomes" id="UP000298030">
    <property type="component" value="Unassembled WGS sequence"/>
</dbReference>
<evidence type="ECO:0000313" key="2">
    <source>
        <dbReference type="Proteomes" id="UP000298030"/>
    </source>
</evidence>
<reference evidence="1 2" key="1">
    <citation type="journal article" date="2019" name="Nat. Ecol. Evol.">
        <title>Megaphylogeny resolves global patterns of mushroom evolution.</title>
        <authorList>
            <person name="Varga T."/>
            <person name="Krizsan K."/>
            <person name="Foldi C."/>
            <person name="Dima B."/>
            <person name="Sanchez-Garcia M."/>
            <person name="Sanchez-Ramirez S."/>
            <person name="Szollosi G.J."/>
            <person name="Szarkandi J.G."/>
            <person name="Papp V."/>
            <person name="Albert L."/>
            <person name="Andreopoulos W."/>
            <person name="Angelini C."/>
            <person name="Antonin V."/>
            <person name="Barry K.W."/>
            <person name="Bougher N.L."/>
            <person name="Buchanan P."/>
            <person name="Buyck B."/>
            <person name="Bense V."/>
            <person name="Catcheside P."/>
            <person name="Chovatia M."/>
            <person name="Cooper J."/>
            <person name="Damon W."/>
            <person name="Desjardin D."/>
            <person name="Finy P."/>
            <person name="Geml J."/>
            <person name="Haridas S."/>
            <person name="Hughes K."/>
            <person name="Justo A."/>
            <person name="Karasinski D."/>
            <person name="Kautmanova I."/>
            <person name="Kiss B."/>
            <person name="Kocsube S."/>
            <person name="Kotiranta H."/>
            <person name="LaButti K.M."/>
            <person name="Lechner B.E."/>
            <person name="Liimatainen K."/>
            <person name="Lipzen A."/>
            <person name="Lukacs Z."/>
            <person name="Mihaltcheva S."/>
            <person name="Morgado L.N."/>
            <person name="Niskanen T."/>
            <person name="Noordeloos M.E."/>
            <person name="Ohm R.A."/>
            <person name="Ortiz-Santana B."/>
            <person name="Ovrebo C."/>
            <person name="Racz N."/>
            <person name="Riley R."/>
            <person name="Savchenko A."/>
            <person name="Shiryaev A."/>
            <person name="Soop K."/>
            <person name="Spirin V."/>
            <person name="Szebenyi C."/>
            <person name="Tomsovsky M."/>
            <person name="Tulloss R.E."/>
            <person name="Uehling J."/>
            <person name="Grigoriev I.V."/>
            <person name="Vagvolgyi C."/>
            <person name="Papp T."/>
            <person name="Martin F.M."/>
            <person name="Miettinen O."/>
            <person name="Hibbett D.S."/>
            <person name="Nagy L.G."/>
        </authorList>
    </citation>
    <scope>NUCLEOTIDE SEQUENCE [LARGE SCALE GENOMIC DNA]</scope>
    <source>
        <strain evidence="1 2">FP101781</strain>
    </source>
</reference>
<evidence type="ECO:0000313" key="1">
    <source>
        <dbReference type="EMBL" id="TEB30471.1"/>
    </source>
</evidence>
<dbReference type="OrthoDB" id="10278664at2759"/>
<dbReference type="AlphaFoldDB" id="A0A4Y7T908"/>